<dbReference type="Proteomes" id="UP000286287">
    <property type="component" value="Unassembled WGS sequence"/>
</dbReference>
<keyword evidence="2 8" id="KW-0699">rRNA-binding</keyword>
<dbReference type="InterPro" id="IPR005712">
    <property type="entry name" value="Ribosomal_uS5_bac-type"/>
</dbReference>
<gene>
    <name evidence="8" type="primary">rpsE</name>
    <name evidence="12" type="ORF">D3875_10150</name>
</gene>
<comment type="domain">
    <text evidence="8">The N-terminal domain interacts with the head of the 30S subunit; the C-terminal domain interacts with the body and contacts protein S4. The interaction surface between S4 and S5 is involved in control of translational fidelity.</text>
</comment>
<evidence type="ECO:0000256" key="5">
    <source>
        <dbReference type="ARBA" id="ARBA00023274"/>
    </source>
</evidence>
<dbReference type="PROSITE" id="PS50881">
    <property type="entry name" value="S5_DSRBD"/>
    <property type="match status" value="1"/>
</dbReference>
<organism evidence="12 13">
    <name type="scientific">Deinococcus cavernae</name>
    <dbReference type="NCBI Taxonomy" id="2320857"/>
    <lineage>
        <taxon>Bacteria</taxon>
        <taxon>Thermotogati</taxon>
        <taxon>Deinococcota</taxon>
        <taxon>Deinococci</taxon>
        <taxon>Deinococcales</taxon>
        <taxon>Deinococcaceae</taxon>
        <taxon>Deinococcus</taxon>
    </lineage>
</organism>
<evidence type="ECO:0000256" key="8">
    <source>
        <dbReference type="HAMAP-Rule" id="MF_01307"/>
    </source>
</evidence>
<dbReference type="SUPFAM" id="SSF54211">
    <property type="entry name" value="Ribosomal protein S5 domain 2-like"/>
    <property type="match status" value="1"/>
</dbReference>
<dbReference type="GO" id="GO:0005737">
    <property type="term" value="C:cytoplasm"/>
    <property type="evidence" value="ECO:0007669"/>
    <property type="project" value="UniProtKB-ARBA"/>
</dbReference>
<dbReference type="FunFam" id="3.30.160.20:FF:000066">
    <property type="entry name" value="30S ribosomal protein S5"/>
    <property type="match status" value="1"/>
</dbReference>
<comment type="function">
    <text evidence="8">Located at the back of the 30S subunit body where it stabilizes the conformation of the head with respect to the body.</text>
</comment>
<evidence type="ECO:0000256" key="9">
    <source>
        <dbReference type="RuleBase" id="RU003823"/>
    </source>
</evidence>
<evidence type="ECO:0000256" key="6">
    <source>
        <dbReference type="ARBA" id="ARBA00035255"/>
    </source>
</evidence>
<evidence type="ECO:0000259" key="11">
    <source>
        <dbReference type="PROSITE" id="PS50881"/>
    </source>
</evidence>
<evidence type="ECO:0000256" key="2">
    <source>
        <dbReference type="ARBA" id="ARBA00022730"/>
    </source>
</evidence>
<dbReference type="PROSITE" id="PS00585">
    <property type="entry name" value="RIBOSOMAL_S5"/>
    <property type="match status" value="1"/>
</dbReference>
<feature type="compositionally biased region" description="Low complexity" evidence="10">
    <location>
        <begin position="187"/>
        <end position="203"/>
    </location>
</feature>
<proteinExistence type="inferred from homology"/>
<dbReference type="HAMAP" id="MF_01307_B">
    <property type="entry name" value="Ribosomal_uS5_B"/>
    <property type="match status" value="1"/>
</dbReference>
<dbReference type="InterPro" id="IPR000851">
    <property type="entry name" value="Ribosomal_uS5"/>
</dbReference>
<evidence type="ECO:0000256" key="4">
    <source>
        <dbReference type="ARBA" id="ARBA00022980"/>
    </source>
</evidence>
<dbReference type="EMBL" id="QYUJ01000014">
    <property type="protein sequence ID" value="RJF71868.1"/>
    <property type="molecule type" value="Genomic_DNA"/>
</dbReference>
<dbReference type="InterPro" id="IPR018192">
    <property type="entry name" value="Ribosomal_uS5_N_CS"/>
</dbReference>
<dbReference type="GO" id="GO:0006412">
    <property type="term" value="P:translation"/>
    <property type="evidence" value="ECO:0007669"/>
    <property type="project" value="UniProtKB-UniRule"/>
</dbReference>
<sequence>MALTFNRRNDRNMEREPSEFEEKMLFVNRTSKTYQGGRRFRFAALVILGDRNGRVGMGIGKAKEVPVAIEKAKSIARKNMISVPVENGTIPHEIVGANSTSRVLLKPAGPGTGVIAGTVPRSIAELAGITNMLSKELGSRNKVNVAYAVFDGFKNLRTAKQVRALRGDAVVAQRGESPADRSAPLQANAAEAGEGAADNGGTQ</sequence>
<evidence type="ECO:0000256" key="1">
    <source>
        <dbReference type="ARBA" id="ARBA00008945"/>
    </source>
</evidence>
<dbReference type="Gene3D" id="3.30.230.10">
    <property type="match status" value="1"/>
</dbReference>
<dbReference type="GO" id="GO:0003735">
    <property type="term" value="F:structural constituent of ribosome"/>
    <property type="evidence" value="ECO:0007669"/>
    <property type="project" value="UniProtKB-UniRule"/>
</dbReference>
<name>A0A418V6X9_9DEIO</name>
<comment type="caution">
    <text evidence="12">The sequence shown here is derived from an EMBL/GenBank/DDBJ whole genome shotgun (WGS) entry which is preliminary data.</text>
</comment>
<dbReference type="SUPFAM" id="SSF54768">
    <property type="entry name" value="dsRNA-binding domain-like"/>
    <property type="match status" value="1"/>
</dbReference>
<evidence type="ECO:0000256" key="10">
    <source>
        <dbReference type="SAM" id="MobiDB-lite"/>
    </source>
</evidence>
<dbReference type="AlphaFoldDB" id="A0A418V6X9"/>
<dbReference type="Pfam" id="PF03719">
    <property type="entry name" value="Ribosomal_S5_C"/>
    <property type="match status" value="1"/>
</dbReference>
<dbReference type="OrthoDB" id="9809045at2"/>
<keyword evidence="5 8" id="KW-0687">Ribonucleoprotein</keyword>
<comment type="similarity">
    <text evidence="1 8 9">Belongs to the universal ribosomal protein uS5 family.</text>
</comment>
<feature type="domain" description="S5 DRBM" evidence="11">
    <location>
        <begin position="20"/>
        <end position="83"/>
    </location>
</feature>
<keyword evidence="3 8" id="KW-0694">RNA-binding</keyword>
<dbReference type="GO" id="GO:0019843">
    <property type="term" value="F:rRNA binding"/>
    <property type="evidence" value="ECO:0007669"/>
    <property type="project" value="UniProtKB-UniRule"/>
</dbReference>
<dbReference type="FunFam" id="3.30.230.10:FF:000002">
    <property type="entry name" value="30S ribosomal protein S5"/>
    <property type="match status" value="1"/>
</dbReference>
<keyword evidence="4 8" id="KW-0689">Ribosomal protein</keyword>
<evidence type="ECO:0000256" key="7">
    <source>
        <dbReference type="ARBA" id="ARBA00062000"/>
    </source>
</evidence>
<feature type="region of interest" description="Disordered" evidence="10">
    <location>
        <begin position="172"/>
        <end position="203"/>
    </location>
</feature>
<reference evidence="12 13" key="1">
    <citation type="submission" date="2018-09" db="EMBL/GenBank/DDBJ databases">
        <authorList>
            <person name="Zhu H."/>
        </authorList>
    </citation>
    <scope>NUCLEOTIDE SEQUENCE [LARGE SCALE GENOMIC DNA]</scope>
    <source>
        <strain evidence="12 13">K2S05-167</strain>
    </source>
</reference>
<dbReference type="InterPro" id="IPR005324">
    <property type="entry name" value="Ribosomal_uS5_C"/>
</dbReference>
<dbReference type="Gene3D" id="3.30.160.20">
    <property type="match status" value="1"/>
</dbReference>
<comment type="subunit">
    <text evidence="7 8">Part of the 30S ribosomal subunit. Contacts proteins S4 and S8.</text>
</comment>
<dbReference type="Pfam" id="PF00333">
    <property type="entry name" value="Ribosomal_S5"/>
    <property type="match status" value="1"/>
</dbReference>
<dbReference type="GO" id="GO:0015935">
    <property type="term" value="C:small ribosomal subunit"/>
    <property type="evidence" value="ECO:0007669"/>
    <property type="project" value="InterPro"/>
</dbReference>
<accession>A0A418V6X9</accession>
<comment type="function">
    <text evidence="8">With S4 and S12 plays an important role in translational accuracy.</text>
</comment>
<dbReference type="NCBIfam" id="TIGR01021">
    <property type="entry name" value="rpsE_bact"/>
    <property type="match status" value="1"/>
</dbReference>
<dbReference type="PANTHER" id="PTHR48277">
    <property type="entry name" value="MITOCHONDRIAL RIBOSOMAL PROTEIN S5"/>
    <property type="match status" value="1"/>
</dbReference>
<evidence type="ECO:0000313" key="13">
    <source>
        <dbReference type="Proteomes" id="UP000286287"/>
    </source>
</evidence>
<evidence type="ECO:0000313" key="12">
    <source>
        <dbReference type="EMBL" id="RJF71868.1"/>
    </source>
</evidence>
<dbReference type="InterPro" id="IPR013810">
    <property type="entry name" value="Ribosomal_uS5_N"/>
</dbReference>
<protein>
    <recommendedName>
        <fullName evidence="6 8">Small ribosomal subunit protein uS5</fullName>
    </recommendedName>
</protein>
<dbReference type="PANTHER" id="PTHR48277:SF1">
    <property type="entry name" value="MITOCHONDRIAL RIBOSOMAL PROTEIN S5"/>
    <property type="match status" value="1"/>
</dbReference>
<keyword evidence="13" id="KW-1185">Reference proteome</keyword>
<dbReference type="InterPro" id="IPR020568">
    <property type="entry name" value="Ribosomal_Su5_D2-typ_SF"/>
</dbReference>
<evidence type="ECO:0000256" key="3">
    <source>
        <dbReference type="ARBA" id="ARBA00022884"/>
    </source>
</evidence>
<dbReference type="InterPro" id="IPR014721">
    <property type="entry name" value="Ribsml_uS5_D2-typ_fold_subgr"/>
</dbReference>